<proteinExistence type="predicted"/>
<dbReference type="KEGG" id="ssck:SPSK_10095"/>
<dbReference type="RefSeq" id="XP_016588344.1">
    <property type="nucleotide sequence ID" value="XM_016736651.1"/>
</dbReference>
<dbReference type="VEuPathDB" id="FungiDB:SPSK_10095"/>
<reference evidence="1 2" key="1">
    <citation type="journal article" date="2014" name="BMC Genomics">
        <title>Comparative genomics of the major fungal agents of human and animal Sporotrichosis: Sporothrix schenckii and Sporothrix brasiliensis.</title>
        <authorList>
            <person name="Teixeira M.M."/>
            <person name="de Almeida L.G."/>
            <person name="Kubitschek-Barreira P."/>
            <person name="Alves F.L."/>
            <person name="Kioshima E.S."/>
            <person name="Abadio A.K."/>
            <person name="Fernandes L."/>
            <person name="Derengowski L.S."/>
            <person name="Ferreira K.S."/>
            <person name="Souza R.C."/>
            <person name="Ruiz J.C."/>
            <person name="de Andrade N.C."/>
            <person name="Paes H.C."/>
            <person name="Nicola A.M."/>
            <person name="Albuquerque P."/>
            <person name="Gerber A.L."/>
            <person name="Martins V.P."/>
            <person name="Peconick L.D."/>
            <person name="Neto A.V."/>
            <person name="Chaucanez C.B."/>
            <person name="Silva P.A."/>
            <person name="Cunha O.L."/>
            <person name="de Oliveira F.F."/>
            <person name="dos Santos T.C."/>
            <person name="Barros A.L."/>
            <person name="Soares M.A."/>
            <person name="de Oliveira L.M."/>
            <person name="Marini M.M."/>
            <person name="Villalobos-Duno H."/>
            <person name="Cunha M.M."/>
            <person name="de Hoog S."/>
            <person name="da Silveira J.F."/>
            <person name="Henrissat B."/>
            <person name="Nino-Vega G.A."/>
            <person name="Cisalpino P.S."/>
            <person name="Mora-Montes H.M."/>
            <person name="Almeida S.R."/>
            <person name="Stajich J.E."/>
            <person name="Lopes-Bezerra L.M."/>
            <person name="Vasconcelos A.T."/>
            <person name="Felipe M.S."/>
        </authorList>
    </citation>
    <scope>NUCLEOTIDE SEQUENCE [LARGE SCALE GENOMIC DNA]</scope>
    <source>
        <strain evidence="1 2">1099-18</strain>
    </source>
</reference>
<dbReference type="EMBL" id="AXCR01000007">
    <property type="protein sequence ID" value="KJR85668.1"/>
    <property type="molecule type" value="Genomic_DNA"/>
</dbReference>
<name>A0A0F2M7K0_SPOSC</name>
<gene>
    <name evidence="1" type="ORF">SPSK_10095</name>
</gene>
<dbReference type="AlphaFoldDB" id="A0A0F2M7K0"/>
<evidence type="ECO:0000313" key="2">
    <source>
        <dbReference type="Proteomes" id="UP000033710"/>
    </source>
</evidence>
<protein>
    <submittedName>
        <fullName evidence="1">Uncharacterized protein</fullName>
    </submittedName>
</protein>
<comment type="caution">
    <text evidence="1">The sequence shown here is derived from an EMBL/GenBank/DDBJ whole genome shotgun (WGS) entry which is preliminary data.</text>
</comment>
<organism evidence="1 2">
    <name type="scientific">Sporothrix schenckii 1099-18</name>
    <dbReference type="NCBI Taxonomy" id="1397361"/>
    <lineage>
        <taxon>Eukaryota</taxon>
        <taxon>Fungi</taxon>
        <taxon>Dikarya</taxon>
        <taxon>Ascomycota</taxon>
        <taxon>Pezizomycotina</taxon>
        <taxon>Sordariomycetes</taxon>
        <taxon>Sordariomycetidae</taxon>
        <taxon>Ophiostomatales</taxon>
        <taxon>Ophiostomataceae</taxon>
        <taxon>Sporothrix</taxon>
    </lineage>
</organism>
<accession>A0A0F2M7K0</accession>
<evidence type="ECO:0000313" key="1">
    <source>
        <dbReference type="EMBL" id="KJR85668.1"/>
    </source>
</evidence>
<dbReference type="GeneID" id="27671928"/>
<sequence>MVGFMACLSREDIRVSDTLLHTHGRLTRSGPCQARGLVLMIWKARESEASLNVTASRGPDGADLSCQDKDKTVKRDLRLLKALNIANRSKRSTPPPARQYGYVRTC</sequence>
<dbReference type="Proteomes" id="UP000033710">
    <property type="component" value="Unassembled WGS sequence"/>
</dbReference>
<reference evidence="1 2" key="2">
    <citation type="journal article" date="2015" name="Eukaryot. Cell">
        <title>Asexual propagation of a virulent clone complex in a human and feline outbreak of sporotrichosis.</title>
        <authorList>
            <person name="Teixeira Mde M."/>
            <person name="Rodrigues A.M."/>
            <person name="Tsui C.K."/>
            <person name="de Almeida L.G."/>
            <person name="Van Diepeningen A.D."/>
            <person name="van den Ende B.G."/>
            <person name="Fernandes G.F."/>
            <person name="Kano R."/>
            <person name="Hamelin R.C."/>
            <person name="Lopes-Bezerra L.M."/>
            <person name="Vasconcelos A.T."/>
            <person name="de Hoog S."/>
            <person name="de Camargo Z.P."/>
            <person name="Felipe M.S."/>
        </authorList>
    </citation>
    <scope>NUCLEOTIDE SEQUENCE [LARGE SCALE GENOMIC DNA]</scope>
    <source>
        <strain evidence="1 2">1099-18</strain>
    </source>
</reference>